<dbReference type="InterPro" id="IPR028992">
    <property type="entry name" value="Hedgehog/Intein_dom"/>
</dbReference>
<evidence type="ECO:0000313" key="4">
    <source>
        <dbReference type="Proteomes" id="UP000024836"/>
    </source>
</evidence>
<dbReference type="Proteomes" id="UP000024836">
    <property type="component" value="Unassembled WGS sequence"/>
</dbReference>
<organism evidence="3 4">
    <name type="scientific">Actibacterium atlanticum</name>
    <dbReference type="NCBI Taxonomy" id="1461693"/>
    <lineage>
        <taxon>Bacteria</taxon>
        <taxon>Pseudomonadati</taxon>
        <taxon>Pseudomonadota</taxon>
        <taxon>Alphaproteobacteria</taxon>
        <taxon>Rhodobacterales</taxon>
        <taxon>Roseobacteraceae</taxon>
        <taxon>Actibacterium</taxon>
    </lineage>
</organism>
<feature type="domain" description="Hedgehog/Intein (Hint)" evidence="2">
    <location>
        <begin position="178"/>
        <end position="314"/>
    </location>
</feature>
<evidence type="ECO:0000313" key="3">
    <source>
        <dbReference type="EMBL" id="KCV83193.1"/>
    </source>
</evidence>
<proteinExistence type="predicted"/>
<reference evidence="3 4" key="1">
    <citation type="submission" date="2013-04" db="EMBL/GenBank/DDBJ databases">
        <title>Shimia sp. 22II-S11-Z10 Genome Sequencing.</title>
        <authorList>
            <person name="Lai Q."/>
            <person name="Li G."/>
            <person name="Shao Z."/>
        </authorList>
    </citation>
    <scope>NUCLEOTIDE SEQUENCE [LARGE SCALE GENOMIC DNA]</scope>
    <source>
        <strain evidence="4">22II-S11-Z10</strain>
    </source>
</reference>
<dbReference type="SUPFAM" id="SSF51294">
    <property type="entry name" value="Hedgehog/intein (Hint) domain"/>
    <property type="match status" value="1"/>
</dbReference>
<evidence type="ECO:0000256" key="1">
    <source>
        <dbReference type="SAM" id="MobiDB-lite"/>
    </source>
</evidence>
<evidence type="ECO:0000259" key="2">
    <source>
        <dbReference type="Pfam" id="PF13403"/>
    </source>
</evidence>
<dbReference type="AlphaFoldDB" id="A0A058ZNQ9"/>
<dbReference type="eggNOG" id="COG2931">
    <property type="taxonomic scope" value="Bacteria"/>
</dbReference>
<gene>
    <name evidence="3" type="ORF">ATO10_00490</name>
</gene>
<dbReference type="STRING" id="1461693.ATO10_00490"/>
<comment type="caution">
    <text evidence="3">The sequence shown here is derived from an EMBL/GenBank/DDBJ whole genome shotgun (WGS) entry which is preliminary data.</text>
</comment>
<name>A0A058ZNQ9_9RHOB</name>
<protein>
    <recommendedName>
        <fullName evidence="2">Hedgehog/Intein (Hint) domain-containing protein</fullName>
    </recommendedName>
</protein>
<dbReference type="EMBL" id="AQQY01000001">
    <property type="protein sequence ID" value="KCV83193.1"/>
    <property type="molecule type" value="Genomic_DNA"/>
</dbReference>
<dbReference type="InterPro" id="IPR036844">
    <property type="entry name" value="Hint_dom_sf"/>
</dbReference>
<dbReference type="Gene3D" id="2.170.16.10">
    <property type="entry name" value="Hedgehog/Intein (Hint) domain"/>
    <property type="match status" value="1"/>
</dbReference>
<accession>A0A058ZNQ9</accession>
<feature type="region of interest" description="Disordered" evidence="1">
    <location>
        <begin position="336"/>
        <end position="364"/>
    </location>
</feature>
<keyword evidence="4" id="KW-1185">Reference proteome</keyword>
<sequence>MVRALYQVHNLSLQEFRAKMTQAPKPNLRASYAAQVYPATELEVLSGVNHGDPMMPIDDLCLGDVYHLLEMAETQELSVSADDSAGGFLSAKGGHKVAEGSELGNPGDTLMLEGRLTFMAPDGDKVDLILIGHQPRGQDGRYLFFLPLDPIEPKLQYTLLTADPNPTEVRLADITPVAFTRGTLITLADGSQRAIENLAPGDKILTRDHGPQPVRWVGHRTVRAVGAHAPVVIPKGVLANESDLIVSQHQRLFIYRQGRRGLGETAEILVKARDLVDDDQVYIRGGGFVEYFHVVFDRHEIIYAEYIPTESLLINDASLGQLPEDMAREVAQTLPDTAHDPHYGTEADPDMVARLSPQDLRRRD</sequence>
<dbReference type="Pfam" id="PF13403">
    <property type="entry name" value="Hint_2"/>
    <property type="match status" value="1"/>
</dbReference>